<gene>
    <name evidence="3" type="primary">Tmem173_0</name>
    <name evidence="3" type="ORF">PSIHAE_R15394</name>
</gene>
<dbReference type="AlphaFoldDB" id="A0A7K9BQ00"/>
<evidence type="ECO:0000259" key="2">
    <source>
        <dbReference type="Pfam" id="PF23417"/>
    </source>
</evidence>
<name>A0A7K9BQ00_9PICI</name>
<feature type="transmembrane region" description="Helical" evidence="1">
    <location>
        <begin position="12"/>
        <end position="34"/>
    </location>
</feature>
<keyword evidence="1" id="KW-0472">Membrane</keyword>
<evidence type="ECO:0000313" key="3">
    <source>
        <dbReference type="EMBL" id="NXG42226.1"/>
    </source>
</evidence>
<organism evidence="3 4">
    <name type="scientific">Psilopogon haemacephalus</name>
    <name type="common">coppersmith barbet</name>
    <dbReference type="NCBI Taxonomy" id="2585815"/>
    <lineage>
        <taxon>Eukaryota</taxon>
        <taxon>Metazoa</taxon>
        <taxon>Chordata</taxon>
        <taxon>Craniata</taxon>
        <taxon>Vertebrata</taxon>
        <taxon>Euteleostomi</taxon>
        <taxon>Archelosauria</taxon>
        <taxon>Archosauria</taxon>
        <taxon>Dinosauria</taxon>
        <taxon>Saurischia</taxon>
        <taxon>Theropoda</taxon>
        <taxon>Coelurosauria</taxon>
        <taxon>Aves</taxon>
        <taxon>Neognathae</taxon>
        <taxon>Neoaves</taxon>
        <taxon>Telluraves</taxon>
        <taxon>Coraciimorphae</taxon>
        <taxon>Piciformes</taxon>
        <taxon>Megalaimidae</taxon>
        <taxon>Psilopogon</taxon>
    </lineage>
</organism>
<keyword evidence="1" id="KW-1133">Transmembrane helix</keyword>
<dbReference type="InterPro" id="IPR055434">
    <property type="entry name" value="STING_TM"/>
</dbReference>
<evidence type="ECO:0000256" key="1">
    <source>
        <dbReference type="SAM" id="Phobius"/>
    </source>
</evidence>
<dbReference type="EMBL" id="VWZI01002908">
    <property type="protein sequence ID" value="NXG42226.1"/>
    <property type="molecule type" value="Genomic_DNA"/>
</dbReference>
<feature type="non-terminal residue" evidence="3">
    <location>
        <position position="1"/>
    </location>
</feature>
<sequence length="61" mass="6669">RYQGSFWRALGACFPQCWHIPTLLVCVLAYVALLDGEGQLLSMHLGLASLCQLLSLALGLH</sequence>
<feature type="non-terminal residue" evidence="3">
    <location>
        <position position="61"/>
    </location>
</feature>
<keyword evidence="1" id="KW-0812">Transmembrane</keyword>
<proteinExistence type="predicted"/>
<feature type="domain" description="STING transmembrane" evidence="2">
    <location>
        <begin position="1"/>
        <end position="60"/>
    </location>
</feature>
<dbReference type="Proteomes" id="UP000574528">
    <property type="component" value="Unassembled WGS sequence"/>
</dbReference>
<comment type="caution">
    <text evidence="3">The sequence shown here is derived from an EMBL/GenBank/DDBJ whole genome shotgun (WGS) entry which is preliminary data.</text>
</comment>
<evidence type="ECO:0000313" key="4">
    <source>
        <dbReference type="Proteomes" id="UP000574528"/>
    </source>
</evidence>
<dbReference type="Pfam" id="PF23417">
    <property type="entry name" value="STING_TM"/>
    <property type="match status" value="1"/>
</dbReference>
<reference evidence="3 4" key="1">
    <citation type="submission" date="2019-09" db="EMBL/GenBank/DDBJ databases">
        <title>Bird 10,000 Genomes (B10K) Project - Family phase.</title>
        <authorList>
            <person name="Zhang G."/>
        </authorList>
    </citation>
    <scope>NUCLEOTIDE SEQUENCE [LARGE SCALE GENOMIC DNA]</scope>
    <source>
        <strain evidence="3">B10K-DU-001-24</strain>
        <tissue evidence="3">Muscle</tissue>
    </source>
</reference>
<accession>A0A7K9BQ00</accession>
<protein>
    <submittedName>
        <fullName evidence="3">STING protein</fullName>
    </submittedName>
</protein>
<keyword evidence="4" id="KW-1185">Reference proteome</keyword>